<gene>
    <name evidence="1" type="ORF">BcFMB_04705</name>
</gene>
<reference evidence="1 2" key="1">
    <citation type="submission" date="2016-11" db="EMBL/GenBank/DDBJ databases">
        <title>complete genome sequence of Bifidobacterium choerinum strain FMB-1.</title>
        <authorList>
            <person name="Park C.-S."/>
            <person name="Jung D.-H."/>
            <person name="Choi D.-S."/>
        </authorList>
    </citation>
    <scope>NUCLEOTIDE SEQUENCE [LARGE SCALE GENOMIC DNA]</scope>
    <source>
        <strain evidence="1 2">FMB-1</strain>
    </source>
</reference>
<organism evidence="1 2">
    <name type="scientific">Bifidobacterium choerinum</name>
    <dbReference type="NCBI Taxonomy" id="35760"/>
    <lineage>
        <taxon>Bacteria</taxon>
        <taxon>Bacillati</taxon>
        <taxon>Actinomycetota</taxon>
        <taxon>Actinomycetes</taxon>
        <taxon>Bifidobacteriales</taxon>
        <taxon>Bifidobacteriaceae</taxon>
        <taxon>Bifidobacterium</taxon>
    </lineage>
</organism>
<name>A0A2D3D5K4_9BIFI</name>
<evidence type="ECO:0000313" key="1">
    <source>
        <dbReference type="EMBL" id="ATU20334.1"/>
    </source>
</evidence>
<proteinExistence type="predicted"/>
<accession>A0A2D3D5K4</accession>
<dbReference type="AlphaFoldDB" id="A0A2D3D5K4"/>
<sequence>MTPTEDTYRGFRRILHIFCDIVAYNYAQADERETRFTTIHSANPEKNTEFNAQFGVEDGWNKLPDMPDPPLFNISLFSSGRFNTPGSTYLNIDIVNICALFERGDGRGNGMGSAALGFRVGINKHGHWLYQRNGALEHYEGNDRGKLEQDMQHLEAAQYNPVGLNPADFFTVEKLGLNSDGPETTPQLKELLNWFLSLYTANREVLDVLEGQH</sequence>
<protein>
    <submittedName>
        <fullName evidence="1">Uncharacterized protein</fullName>
    </submittedName>
</protein>
<dbReference type="RefSeq" id="WP_099721178.1">
    <property type="nucleotide sequence ID" value="NZ_CP018044.1"/>
</dbReference>
<dbReference type="EMBL" id="CP018044">
    <property type="protein sequence ID" value="ATU20334.1"/>
    <property type="molecule type" value="Genomic_DNA"/>
</dbReference>
<dbReference type="Proteomes" id="UP000229907">
    <property type="component" value="Chromosome"/>
</dbReference>
<dbReference type="KEGG" id="bcho:BcFMB_04705"/>
<evidence type="ECO:0000313" key="2">
    <source>
        <dbReference type="Proteomes" id="UP000229907"/>
    </source>
</evidence>